<comment type="caution">
    <text evidence="2">The sequence shown here is derived from an EMBL/GenBank/DDBJ whole genome shotgun (WGS) entry which is preliminary data.</text>
</comment>
<evidence type="ECO:0000313" key="3">
    <source>
        <dbReference type="Proteomes" id="UP001470230"/>
    </source>
</evidence>
<dbReference type="Proteomes" id="UP001470230">
    <property type="component" value="Unassembled WGS sequence"/>
</dbReference>
<feature type="transmembrane region" description="Helical" evidence="1">
    <location>
        <begin position="207"/>
        <end position="232"/>
    </location>
</feature>
<dbReference type="EMBL" id="JAPFFF010000003">
    <property type="protein sequence ID" value="KAK8893709.1"/>
    <property type="molecule type" value="Genomic_DNA"/>
</dbReference>
<accession>A0ABR2KRE1</accession>
<evidence type="ECO:0000313" key="2">
    <source>
        <dbReference type="EMBL" id="KAK8893709.1"/>
    </source>
</evidence>
<keyword evidence="1" id="KW-0472">Membrane</keyword>
<keyword evidence="1" id="KW-1133">Transmembrane helix</keyword>
<sequence>MPHNMQYIEYRSTNYTKNLTYYRSGIGERLPYYYSIQIPFASITILCPKGGTVSFAFGTFPGICKTGTFFINFRNFQFELTSKLQQEKSLSPFDDKCALFTSRGNQSFKIDYDLLGNLLIYKNAFDYDLLYGKNSILFSANSTFVPTLIRIMIGNTTYPQKVSFSINNASPPPLNEFSIFYDPVNHTISPCPEDEPCSFISKIDWELFGIIFVFIIASLAVFAALIYVISLLCCPNFIQSTPLMTNELRTESSLNLSPESIITNKPEPKGYFAMDPILRPPGD</sequence>
<gene>
    <name evidence="2" type="ORF">M9Y10_022137</name>
</gene>
<keyword evidence="3" id="KW-1185">Reference proteome</keyword>
<evidence type="ECO:0000256" key="1">
    <source>
        <dbReference type="SAM" id="Phobius"/>
    </source>
</evidence>
<reference evidence="2 3" key="1">
    <citation type="submission" date="2024-04" db="EMBL/GenBank/DDBJ databases">
        <title>Tritrichomonas musculus Genome.</title>
        <authorList>
            <person name="Alves-Ferreira E."/>
            <person name="Grigg M."/>
            <person name="Lorenzi H."/>
            <person name="Galac M."/>
        </authorList>
    </citation>
    <scope>NUCLEOTIDE SEQUENCE [LARGE SCALE GENOMIC DNA]</scope>
    <source>
        <strain evidence="2 3">EAF2021</strain>
    </source>
</reference>
<name>A0ABR2KRE1_9EUKA</name>
<organism evidence="2 3">
    <name type="scientific">Tritrichomonas musculus</name>
    <dbReference type="NCBI Taxonomy" id="1915356"/>
    <lineage>
        <taxon>Eukaryota</taxon>
        <taxon>Metamonada</taxon>
        <taxon>Parabasalia</taxon>
        <taxon>Tritrichomonadida</taxon>
        <taxon>Tritrichomonadidae</taxon>
        <taxon>Tritrichomonas</taxon>
    </lineage>
</organism>
<proteinExistence type="predicted"/>
<protein>
    <submittedName>
        <fullName evidence="2">Uncharacterized protein</fullName>
    </submittedName>
</protein>
<keyword evidence="1" id="KW-0812">Transmembrane</keyword>